<organism evidence="5">
    <name type="scientific">Fagus sylvatica</name>
    <name type="common">Beechnut</name>
    <dbReference type="NCBI Taxonomy" id="28930"/>
    <lineage>
        <taxon>Eukaryota</taxon>
        <taxon>Viridiplantae</taxon>
        <taxon>Streptophyta</taxon>
        <taxon>Embryophyta</taxon>
        <taxon>Tracheophyta</taxon>
        <taxon>Spermatophyta</taxon>
        <taxon>Magnoliopsida</taxon>
        <taxon>eudicotyledons</taxon>
        <taxon>Gunneridae</taxon>
        <taxon>Pentapetalae</taxon>
        <taxon>rosids</taxon>
        <taxon>fabids</taxon>
        <taxon>Fagales</taxon>
        <taxon>Fagaceae</taxon>
        <taxon>Fagus</taxon>
    </lineage>
</organism>
<keyword evidence="2" id="KW-0547">Nucleotide-binding</keyword>
<keyword evidence="2" id="KW-0233">DNA recombination</keyword>
<keyword evidence="2" id="KW-0067">ATP-binding</keyword>
<name>A0A2N9EI41_FAGSY</name>
<dbReference type="InterPro" id="IPR031657">
    <property type="entry name" value="REPA_OB_2"/>
</dbReference>
<keyword evidence="2" id="KW-0227">DNA damage</keyword>
<dbReference type="GO" id="GO:0006281">
    <property type="term" value="P:DNA repair"/>
    <property type="evidence" value="ECO:0007669"/>
    <property type="project" value="UniProtKB-KW"/>
</dbReference>
<accession>A0A2N9EI41</accession>
<dbReference type="Pfam" id="PF16900">
    <property type="entry name" value="REPA_OB_2"/>
    <property type="match status" value="1"/>
</dbReference>
<feature type="domain" description="Replication protein A OB" evidence="4">
    <location>
        <begin position="479"/>
        <end position="570"/>
    </location>
</feature>
<protein>
    <recommendedName>
        <fullName evidence="2">ATP-dependent DNA helicase</fullName>
        <ecNumber evidence="2">5.6.2.3</ecNumber>
    </recommendedName>
</protein>
<dbReference type="PANTHER" id="PTHR10492">
    <property type="match status" value="1"/>
</dbReference>
<dbReference type="GO" id="GO:0006310">
    <property type="term" value="P:DNA recombination"/>
    <property type="evidence" value="ECO:0007669"/>
    <property type="project" value="UniProtKB-KW"/>
</dbReference>
<dbReference type="GO" id="GO:0043139">
    <property type="term" value="F:5'-3' DNA helicase activity"/>
    <property type="evidence" value="ECO:0007669"/>
    <property type="project" value="UniProtKB-EC"/>
</dbReference>
<dbReference type="InterPro" id="IPR012340">
    <property type="entry name" value="NA-bd_OB-fold"/>
</dbReference>
<gene>
    <name evidence="5" type="ORF">FSB_LOCUS6479</name>
</gene>
<evidence type="ECO:0000256" key="2">
    <source>
        <dbReference type="RuleBase" id="RU363044"/>
    </source>
</evidence>
<keyword evidence="2" id="KW-0347">Helicase</keyword>
<dbReference type="InterPro" id="IPR027417">
    <property type="entry name" value="P-loop_NTPase"/>
</dbReference>
<comment type="similarity">
    <text evidence="2">Belongs to the helicase family.</text>
</comment>
<dbReference type="EC" id="5.6.2.3" evidence="2"/>
<dbReference type="GO" id="GO:0000723">
    <property type="term" value="P:telomere maintenance"/>
    <property type="evidence" value="ECO:0007669"/>
    <property type="project" value="InterPro"/>
</dbReference>
<dbReference type="GO" id="GO:0016887">
    <property type="term" value="F:ATP hydrolysis activity"/>
    <property type="evidence" value="ECO:0007669"/>
    <property type="project" value="RHEA"/>
</dbReference>
<dbReference type="GO" id="GO:0003677">
    <property type="term" value="F:DNA binding"/>
    <property type="evidence" value="ECO:0007669"/>
    <property type="project" value="UniProtKB-KW"/>
</dbReference>
<dbReference type="Gene3D" id="2.40.50.140">
    <property type="entry name" value="Nucleic acid-binding proteins"/>
    <property type="match status" value="1"/>
</dbReference>
<evidence type="ECO:0000259" key="3">
    <source>
        <dbReference type="Pfam" id="PF05970"/>
    </source>
</evidence>
<keyword evidence="2" id="KW-0378">Hydrolase</keyword>
<keyword evidence="2" id="KW-0234">DNA repair</keyword>
<dbReference type="GO" id="GO:0005524">
    <property type="term" value="F:ATP binding"/>
    <property type="evidence" value="ECO:0007669"/>
    <property type="project" value="UniProtKB-KW"/>
</dbReference>
<dbReference type="EMBL" id="OIVN01000337">
    <property type="protein sequence ID" value="SPC78597.1"/>
    <property type="molecule type" value="Genomic_DNA"/>
</dbReference>
<evidence type="ECO:0000313" key="5">
    <source>
        <dbReference type="EMBL" id="SPC78597.1"/>
    </source>
</evidence>
<comment type="cofactor">
    <cofactor evidence="2">
        <name>Mg(2+)</name>
        <dbReference type="ChEBI" id="CHEBI:18420"/>
    </cofactor>
</comment>
<keyword evidence="1" id="KW-0238">DNA-binding</keyword>
<dbReference type="PANTHER" id="PTHR10492:SF101">
    <property type="entry name" value="ATP-DEPENDENT DNA HELICASE"/>
    <property type="match status" value="1"/>
</dbReference>
<reference evidence="5" key="1">
    <citation type="submission" date="2018-02" db="EMBL/GenBank/DDBJ databases">
        <authorList>
            <person name="Cohen D.B."/>
            <person name="Kent A.D."/>
        </authorList>
    </citation>
    <scope>NUCLEOTIDE SEQUENCE</scope>
</reference>
<dbReference type="SUPFAM" id="SSF52540">
    <property type="entry name" value="P-loop containing nucleoside triphosphate hydrolases"/>
    <property type="match status" value="1"/>
</dbReference>
<dbReference type="CDD" id="cd04481">
    <property type="entry name" value="RPA1_DBD_B_like"/>
    <property type="match status" value="1"/>
</dbReference>
<sequence length="697" mass="78739">MFDLAPDVGFRRSWYRWKACATLSLKVLDLRETELGLERYGSTNRGHRSVFGPSRAFFRSRFRLDRGKSWRSESCTSFLNVSSFLRTRACGSTRCELGRLCARTRHCRGENYEIFSIVLFHPSVFARMVDMVPDVGFLKVWALHRGELGFVRCGPANRGRWNVPHVRGSFSDWDSGLTGGALDDPKVAHWGGQLNPAFGPVNASVKPRSKLVKPLQTSGNMLRAPSRGSFDVVGPRRVRPGQSNLGQTWSTLVKLGQSLSNLSKLREICSGHRLEVLWMWWVCIESDQLSPGCLVLRADTRENPGALDRSLRDILQLEDPQSVEKPFGGKVVVLGGDFRQILPVVKKGKREDIVHSAISDGELGEEDDDNKITIPNDLIIQSTENPMQDIIDSIYPDLKVKYKDPSYLQDRAILAPTNEVVEELNDYIISSLNEEEHEYLSSDSVCKASSNVANQDVLYPIEFLNTLRFPGLPNHKLTLKVDIIGKVVGIGPIEHPYIKGSNVSMRNINVITTEGNKIRLTLWGSIANQVEDNFCTDNAGPVIIVVTSLIVKAFKGENYLSSTSGTKVYINLDIPETARFMDKQVEDTHSIQEMPRQFKSQRTIEEEMNINRRTITEITNIVGDSDNKEHEELDLPVQIENLIGKTFVFQLELNDFNLLHGWQFFTVKTVFDSILQSDNAFKLDKITECYMKCCFKR</sequence>
<dbReference type="AlphaFoldDB" id="A0A2N9EI41"/>
<comment type="catalytic activity">
    <reaction evidence="2">
        <text>ATP + H2O = ADP + phosphate + H(+)</text>
        <dbReference type="Rhea" id="RHEA:13065"/>
        <dbReference type="ChEBI" id="CHEBI:15377"/>
        <dbReference type="ChEBI" id="CHEBI:15378"/>
        <dbReference type="ChEBI" id="CHEBI:30616"/>
        <dbReference type="ChEBI" id="CHEBI:43474"/>
        <dbReference type="ChEBI" id="CHEBI:456216"/>
        <dbReference type="EC" id="5.6.2.3"/>
    </reaction>
</comment>
<feature type="domain" description="DNA helicase Pif1-like DEAD-box helicase" evidence="3">
    <location>
        <begin position="306"/>
        <end position="362"/>
    </location>
</feature>
<proteinExistence type="inferred from homology"/>
<evidence type="ECO:0000259" key="4">
    <source>
        <dbReference type="Pfam" id="PF16900"/>
    </source>
</evidence>
<evidence type="ECO:0000256" key="1">
    <source>
        <dbReference type="ARBA" id="ARBA00023125"/>
    </source>
</evidence>
<dbReference type="SUPFAM" id="SSF50249">
    <property type="entry name" value="Nucleic acid-binding proteins"/>
    <property type="match status" value="1"/>
</dbReference>
<dbReference type="InterPro" id="IPR010285">
    <property type="entry name" value="DNA_helicase_pif1-like_DEAD"/>
</dbReference>
<dbReference type="Pfam" id="PF05970">
    <property type="entry name" value="PIF1"/>
    <property type="match status" value="1"/>
</dbReference>